<keyword evidence="6" id="KW-1185">Reference proteome</keyword>
<dbReference type="InterPro" id="IPR000249">
    <property type="entry name" value="BMC_dom"/>
</dbReference>
<protein>
    <submittedName>
        <fullName evidence="5">Propanediol utilization protein PduA</fullName>
    </submittedName>
</protein>
<dbReference type="GO" id="GO:0031469">
    <property type="term" value="C:bacterial microcompartment"/>
    <property type="evidence" value="ECO:0007669"/>
    <property type="project" value="UniProtKB-SubCell"/>
</dbReference>
<sequence>MKMKREALGIIETYGFTDFIVAFDIALKSANVKYLSHCFVRAGLVSGYIQGDVSDVEEALQSVKSYFQTFKKNIKIHCIPRPYEDTCNLIEPLCGEKDEVIVIEKKKEIEDDVSMKVEAILGTHFDELKNMKTVDLRKLARQLDSLSIPRDKIKFARKDELIKAIIEFCERKLR</sequence>
<dbReference type="PANTHER" id="PTHR33941">
    <property type="entry name" value="PROPANEDIOL UTILIZATION PROTEIN PDUA"/>
    <property type="match status" value="1"/>
</dbReference>
<name>A0A0R3JTY8_CALMK</name>
<dbReference type="EMBL" id="LKHP01000009">
    <property type="protein sequence ID" value="KRQ86490.1"/>
    <property type="molecule type" value="Genomic_DNA"/>
</dbReference>
<dbReference type="Pfam" id="PF00936">
    <property type="entry name" value="BMC"/>
    <property type="match status" value="1"/>
</dbReference>
<dbReference type="OrthoDB" id="9812608at2"/>
<dbReference type="InterPro" id="IPR037233">
    <property type="entry name" value="CcmK-like_sf"/>
</dbReference>
<accession>A0A0R3JTY8</accession>
<gene>
    <name evidence="5" type="primary">pduA_3</name>
    <name evidence="5" type="ORF">ABG79_01696</name>
</gene>
<dbReference type="CDD" id="cd07045">
    <property type="entry name" value="BMC_CcmK_like"/>
    <property type="match status" value="1"/>
</dbReference>
<dbReference type="AlphaFoldDB" id="A0A0R3JTY8"/>
<evidence type="ECO:0000256" key="2">
    <source>
        <dbReference type="ARBA" id="ARBA00024446"/>
    </source>
</evidence>
<dbReference type="InterPro" id="IPR044872">
    <property type="entry name" value="CcmK/CsoS1_BMC"/>
</dbReference>
<dbReference type="PANTHER" id="PTHR33941:SF11">
    <property type="entry name" value="BACTERIAL MICROCOMPARTMENT SHELL PROTEIN PDUJ"/>
    <property type="match status" value="1"/>
</dbReference>
<comment type="caution">
    <text evidence="5">The sequence shown here is derived from an EMBL/GenBank/DDBJ whole genome shotgun (WGS) entry which is preliminary data.</text>
</comment>
<comment type="subcellular location">
    <subcellularLocation>
        <location evidence="1">Bacterial microcompartment</location>
    </subcellularLocation>
</comment>
<evidence type="ECO:0000256" key="3">
    <source>
        <dbReference type="PROSITE-ProRule" id="PRU01278"/>
    </source>
</evidence>
<dbReference type="Proteomes" id="UP000052015">
    <property type="component" value="Unassembled WGS sequence"/>
</dbReference>
<proteinExistence type="inferred from homology"/>
<evidence type="ECO:0000259" key="4">
    <source>
        <dbReference type="PROSITE" id="PS51930"/>
    </source>
</evidence>
<dbReference type="PROSITE" id="PS51930">
    <property type="entry name" value="BMC_2"/>
    <property type="match status" value="1"/>
</dbReference>
<dbReference type="SMART" id="SM00877">
    <property type="entry name" value="BMC"/>
    <property type="match status" value="1"/>
</dbReference>
<comment type="similarity">
    <text evidence="3">Belongs to the bacterial microcompartments protein family.</text>
</comment>
<dbReference type="SUPFAM" id="SSF143414">
    <property type="entry name" value="CcmK-like"/>
    <property type="match status" value="1"/>
</dbReference>
<keyword evidence="2" id="KW-1283">Bacterial microcompartment</keyword>
<evidence type="ECO:0000256" key="1">
    <source>
        <dbReference type="ARBA" id="ARBA00024322"/>
    </source>
</evidence>
<feature type="domain" description="BMC" evidence="4">
    <location>
        <begin position="7"/>
        <end position="91"/>
    </location>
</feature>
<reference evidence="5 6" key="1">
    <citation type="submission" date="2015-09" db="EMBL/GenBank/DDBJ databases">
        <title>Draft genome sequence of a Caloramator mitchellensis, a moderate thermophile from the Great Artesian Basin of Australia.</title>
        <authorList>
            <person name="Patel B.K."/>
        </authorList>
    </citation>
    <scope>NUCLEOTIDE SEQUENCE [LARGE SCALE GENOMIC DNA]</scope>
    <source>
        <strain evidence="5 6">VF08</strain>
    </source>
</reference>
<evidence type="ECO:0000313" key="6">
    <source>
        <dbReference type="Proteomes" id="UP000052015"/>
    </source>
</evidence>
<dbReference type="Gene3D" id="3.30.70.1710">
    <property type="match status" value="1"/>
</dbReference>
<dbReference type="STRING" id="908809.ABG79_01696"/>
<organism evidence="5 6">
    <name type="scientific">Caloramator mitchellensis</name>
    <dbReference type="NCBI Taxonomy" id="908809"/>
    <lineage>
        <taxon>Bacteria</taxon>
        <taxon>Bacillati</taxon>
        <taxon>Bacillota</taxon>
        <taxon>Clostridia</taxon>
        <taxon>Eubacteriales</taxon>
        <taxon>Clostridiaceae</taxon>
        <taxon>Caloramator</taxon>
    </lineage>
</organism>
<evidence type="ECO:0000313" key="5">
    <source>
        <dbReference type="EMBL" id="KRQ86490.1"/>
    </source>
</evidence>
<dbReference type="RefSeq" id="WP_083490383.1">
    <property type="nucleotide sequence ID" value="NZ_LKHP01000009.1"/>
</dbReference>
<dbReference type="InterPro" id="IPR050575">
    <property type="entry name" value="BMC_shell"/>
</dbReference>